<comment type="catalytic activity">
    <reaction evidence="11 12">
        <text>L-aspartate 4-semialdehyde + pyruvate = (2S,4S)-4-hydroxy-2,3,4,5-tetrahydrodipicolinate + H2O + H(+)</text>
        <dbReference type="Rhea" id="RHEA:34171"/>
        <dbReference type="ChEBI" id="CHEBI:15361"/>
        <dbReference type="ChEBI" id="CHEBI:15377"/>
        <dbReference type="ChEBI" id="CHEBI:15378"/>
        <dbReference type="ChEBI" id="CHEBI:67139"/>
        <dbReference type="ChEBI" id="CHEBI:537519"/>
        <dbReference type="EC" id="4.3.3.7"/>
    </reaction>
</comment>
<keyword evidence="16" id="KW-1185">Reference proteome</keyword>
<keyword evidence="9 12" id="KW-0456">Lyase</keyword>
<sequence length="313" mass="33347">MRRPALQRRVSGTITALVTPFRDDAIDTVGLMAHVERQLLSGVDGLLACSLTGEGPVLTEPERARIIDICVELAEGQVPVIVATGTNDTATTIEETQQARKLGAAAAFVTLPYYSKPSQKGLVHHFERLADSTDLPLIIHNLPAHTAIDLAPATVARLAEIPTIIGIADGSGDIARIGTWRPLLPEWIGLYTTHDASALAFTIAGGRGSFSSAANVVPRLFHSMQLSAGCDHLPAARLIDDRLRPLFKALAREPEPATVKHALSLTKGMNSEVRLPLTTIEAETDAAIQAAVASLQLDCHSHAPTPPTFRLGL</sequence>
<keyword evidence="7 12" id="KW-0220">Diaminopimelate biosynthesis</keyword>
<dbReference type="GO" id="GO:0009089">
    <property type="term" value="P:lysine biosynthetic process via diaminopimelate"/>
    <property type="evidence" value="ECO:0007669"/>
    <property type="project" value="UniProtKB-UniRule"/>
</dbReference>
<dbReference type="InterPro" id="IPR005263">
    <property type="entry name" value="DapA"/>
</dbReference>
<evidence type="ECO:0000256" key="7">
    <source>
        <dbReference type="ARBA" id="ARBA00022915"/>
    </source>
</evidence>
<dbReference type="UniPathway" id="UPA00034">
    <property type="reaction ID" value="UER00017"/>
</dbReference>
<dbReference type="AlphaFoldDB" id="A0A387FN35"/>
<feature type="binding site" evidence="12 14">
    <location>
        <position position="52"/>
    </location>
    <ligand>
        <name>pyruvate</name>
        <dbReference type="ChEBI" id="CHEBI:15361"/>
    </ligand>
</feature>
<keyword evidence="5 12" id="KW-0963">Cytoplasm</keyword>
<name>A0A387FN35_9HYPH</name>
<keyword evidence="10 12" id="KW-0704">Schiff base</keyword>
<dbReference type="Gene3D" id="3.20.20.70">
    <property type="entry name" value="Aldolase class I"/>
    <property type="match status" value="1"/>
</dbReference>
<evidence type="ECO:0000256" key="13">
    <source>
        <dbReference type="PIRNR" id="PIRNR001365"/>
    </source>
</evidence>
<comment type="caution">
    <text evidence="12">Was originally thought to be a dihydrodipicolinate synthase (DHDPS), catalyzing the condensation of (S)-aspartate-beta-semialdehyde [(S)-ASA] and pyruvate to dihydrodipicolinate (DHDP). However, it was shown in E.coli that the product of the enzymatic reaction is not dihydrodipicolinate but in fact (4S)-4-hydroxy-2,3,4,5-tetrahydro-(2S)-dipicolinic acid (HTPA), and that the consecutive dehydration reaction leading to DHDP is not spontaneous but catalyzed by DapB.</text>
</comment>
<evidence type="ECO:0000256" key="1">
    <source>
        <dbReference type="ARBA" id="ARBA00003294"/>
    </source>
</evidence>
<evidence type="ECO:0000256" key="8">
    <source>
        <dbReference type="ARBA" id="ARBA00023154"/>
    </source>
</evidence>
<dbReference type="PRINTS" id="PR00146">
    <property type="entry name" value="DHPICSNTHASE"/>
</dbReference>
<dbReference type="PANTHER" id="PTHR12128:SF66">
    <property type="entry name" value="4-HYDROXY-2-OXOGLUTARATE ALDOLASE, MITOCHONDRIAL"/>
    <property type="match status" value="1"/>
</dbReference>
<keyword evidence="6 12" id="KW-0028">Amino-acid biosynthesis</keyword>
<evidence type="ECO:0000313" key="16">
    <source>
        <dbReference type="Proteomes" id="UP000282195"/>
    </source>
</evidence>
<comment type="function">
    <text evidence="1 12">Catalyzes the condensation of (S)-aspartate-beta-semialdehyde [(S)-ASA] and pyruvate to 4-hydroxy-tetrahydrodipicolinate (HTPA).</text>
</comment>
<reference evidence="15 16" key="1">
    <citation type="submission" date="2018-10" db="EMBL/GenBank/DDBJ databases">
        <title>Rhizobium etli, R. leguminosarum and a new Rhizobium genospecies from Phaseolus dumosus.</title>
        <authorList>
            <person name="Ramirez-Puebla S.T."/>
            <person name="Rogel-Hernandez M.A."/>
            <person name="Guerrero G."/>
            <person name="Ormeno-Orrillo E."/>
            <person name="Martinez-Romero J.C."/>
            <person name="Negrete-Yankelevich S."/>
            <person name="Martinez-Romero E."/>
        </authorList>
    </citation>
    <scope>NUCLEOTIDE SEQUENCE [LARGE SCALE GENOMIC DNA]</scope>
    <source>
        <strain evidence="15 16">CCGE525</strain>
    </source>
</reference>
<dbReference type="RefSeq" id="WP_120703941.1">
    <property type="nucleotide sequence ID" value="NZ_CP032694.1"/>
</dbReference>
<proteinExistence type="inferred from homology"/>
<protein>
    <recommendedName>
        <fullName evidence="4 12">4-hydroxy-tetrahydrodipicolinate synthase</fullName>
        <shortName evidence="12">HTPA synthase</shortName>
        <ecNumber evidence="4 12">4.3.3.7</ecNumber>
    </recommendedName>
</protein>
<comment type="pathway">
    <text evidence="2 12">Amino-acid biosynthesis; L-lysine biosynthesis via DAP pathway; (S)-tetrahydrodipicolinate from L-aspartate: step 3/4.</text>
</comment>
<gene>
    <name evidence="12 15" type="primary">dapA</name>
    <name evidence="15" type="ORF">CCGE525_08895</name>
</gene>
<comment type="subunit">
    <text evidence="12">Homotetramer; dimer of dimers.</text>
</comment>
<evidence type="ECO:0000256" key="2">
    <source>
        <dbReference type="ARBA" id="ARBA00005120"/>
    </source>
</evidence>
<comment type="caution">
    <text evidence="12">Lacks conserved residue(s) required for the propagation of feature annotation.</text>
</comment>
<dbReference type="EMBL" id="CP032694">
    <property type="protein sequence ID" value="AYG58907.1"/>
    <property type="molecule type" value="Genomic_DNA"/>
</dbReference>
<dbReference type="GO" id="GO:0019877">
    <property type="term" value="P:diaminopimelate biosynthetic process"/>
    <property type="evidence" value="ECO:0007669"/>
    <property type="project" value="UniProtKB-UniRule"/>
</dbReference>
<keyword evidence="8 12" id="KW-0457">Lysine biosynthesis</keyword>
<evidence type="ECO:0000256" key="6">
    <source>
        <dbReference type="ARBA" id="ARBA00022605"/>
    </source>
</evidence>
<evidence type="ECO:0000313" key="15">
    <source>
        <dbReference type="EMBL" id="AYG58907.1"/>
    </source>
</evidence>
<dbReference type="SUPFAM" id="SSF51569">
    <property type="entry name" value="Aldolase"/>
    <property type="match status" value="1"/>
</dbReference>
<dbReference type="GO" id="GO:0008840">
    <property type="term" value="F:4-hydroxy-tetrahydrodipicolinate synthase activity"/>
    <property type="evidence" value="ECO:0007669"/>
    <property type="project" value="UniProtKB-UniRule"/>
</dbReference>
<organism evidence="15 16">
    <name type="scientific">Rhizobium jaguaris</name>
    <dbReference type="NCBI Taxonomy" id="1312183"/>
    <lineage>
        <taxon>Bacteria</taxon>
        <taxon>Pseudomonadati</taxon>
        <taxon>Pseudomonadota</taxon>
        <taxon>Alphaproteobacteria</taxon>
        <taxon>Hyphomicrobiales</taxon>
        <taxon>Rhizobiaceae</taxon>
        <taxon>Rhizobium/Agrobacterium group</taxon>
        <taxon>Rhizobium</taxon>
    </lineage>
</organism>
<dbReference type="OrthoDB" id="9782828at2"/>
<comment type="similarity">
    <text evidence="3 12 13">Belongs to the DapA family.</text>
</comment>
<dbReference type="GO" id="GO:0005737">
    <property type="term" value="C:cytoplasm"/>
    <property type="evidence" value="ECO:0007669"/>
    <property type="project" value="UniProtKB-SubCell"/>
</dbReference>
<evidence type="ECO:0000256" key="3">
    <source>
        <dbReference type="ARBA" id="ARBA00007592"/>
    </source>
</evidence>
<evidence type="ECO:0000256" key="9">
    <source>
        <dbReference type="ARBA" id="ARBA00023239"/>
    </source>
</evidence>
<feature type="site" description="Part of a proton relay during catalysis" evidence="12">
    <location>
        <position position="114"/>
    </location>
</feature>
<evidence type="ECO:0000256" key="10">
    <source>
        <dbReference type="ARBA" id="ARBA00023270"/>
    </source>
</evidence>
<evidence type="ECO:0000256" key="4">
    <source>
        <dbReference type="ARBA" id="ARBA00012086"/>
    </source>
</evidence>
<evidence type="ECO:0000256" key="14">
    <source>
        <dbReference type="PIRSR" id="PIRSR001365-2"/>
    </source>
</evidence>
<evidence type="ECO:0000256" key="12">
    <source>
        <dbReference type="HAMAP-Rule" id="MF_00418"/>
    </source>
</evidence>
<accession>A0A387FN35</accession>
<comment type="subcellular location">
    <subcellularLocation>
        <location evidence="12">Cytoplasm</location>
    </subcellularLocation>
</comment>
<dbReference type="EC" id="4.3.3.7" evidence="4 12"/>
<dbReference type="Pfam" id="PF00701">
    <property type="entry name" value="DHDPS"/>
    <property type="match status" value="1"/>
</dbReference>
<dbReference type="HAMAP" id="MF_00418">
    <property type="entry name" value="DapA"/>
    <property type="match status" value="1"/>
</dbReference>
<dbReference type="KEGG" id="rjg:CCGE525_08895"/>
<evidence type="ECO:0000256" key="5">
    <source>
        <dbReference type="ARBA" id="ARBA00022490"/>
    </source>
</evidence>
<dbReference type="NCBIfam" id="TIGR00674">
    <property type="entry name" value="dapA"/>
    <property type="match status" value="1"/>
</dbReference>
<evidence type="ECO:0000256" key="11">
    <source>
        <dbReference type="ARBA" id="ARBA00047836"/>
    </source>
</evidence>
<dbReference type="InterPro" id="IPR013785">
    <property type="entry name" value="Aldolase_TIM"/>
</dbReference>
<dbReference type="Proteomes" id="UP000282195">
    <property type="component" value="Chromosome"/>
</dbReference>
<dbReference type="InterPro" id="IPR002220">
    <property type="entry name" value="DapA-like"/>
</dbReference>
<dbReference type="CDD" id="cd00950">
    <property type="entry name" value="DHDPS"/>
    <property type="match status" value="1"/>
</dbReference>
<dbReference type="SMART" id="SM01130">
    <property type="entry name" value="DHDPS"/>
    <property type="match status" value="1"/>
</dbReference>
<dbReference type="PIRSF" id="PIRSF001365">
    <property type="entry name" value="DHDPS"/>
    <property type="match status" value="1"/>
</dbReference>
<dbReference type="PANTHER" id="PTHR12128">
    <property type="entry name" value="DIHYDRODIPICOLINATE SYNTHASE"/>
    <property type="match status" value="1"/>
</dbReference>